<dbReference type="HOGENOM" id="CLU_2209541_0_0_1"/>
<dbReference type="KEGG" id="bcom:BAUCODRAFT_485274"/>
<name>M2MYK2_BAUPA</name>
<proteinExistence type="predicted"/>
<dbReference type="Proteomes" id="UP000011761">
    <property type="component" value="Unassembled WGS sequence"/>
</dbReference>
<protein>
    <submittedName>
        <fullName evidence="1">Uncharacterized protein</fullName>
    </submittedName>
</protein>
<dbReference type="GeneID" id="19114802"/>
<accession>M2MYK2</accession>
<gene>
    <name evidence="1" type="ORF">BAUCODRAFT_485274</name>
</gene>
<keyword evidence="2" id="KW-1185">Reference proteome</keyword>
<evidence type="ECO:0000313" key="1">
    <source>
        <dbReference type="EMBL" id="EMC96678.1"/>
    </source>
</evidence>
<sequence>MCIAPNVAKPGNTFVYDTAAAIVTALRSLRGRQQRGERKTSTILQLRPIEQNPRVPRPGALVCTPLRVQQCQQGIRALCRSRKIRTRVARPAPSRGMTVCVLTARGS</sequence>
<evidence type="ECO:0000313" key="2">
    <source>
        <dbReference type="Proteomes" id="UP000011761"/>
    </source>
</evidence>
<dbReference type="EMBL" id="KB445555">
    <property type="protein sequence ID" value="EMC96678.1"/>
    <property type="molecule type" value="Genomic_DNA"/>
</dbReference>
<reference evidence="1 2" key="1">
    <citation type="journal article" date="2012" name="PLoS Pathog.">
        <title>Diverse lifestyles and strategies of plant pathogenesis encoded in the genomes of eighteen Dothideomycetes fungi.</title>
        <authorList>
            <person name="Ohm R.A."/>
            <person name="Feau N."/>
            <person name="Henrissat B."/>
            <person name="Schoch C.L."/>
            <person name="Horwitz B.A."/>
            <person name="Barry K.W."/>
            <person name="Condon B.J."/>
            <person name="Copeland A.C."/>
            <person name="Dhillon B."/>
            <person name="Glaser F."/>
            <person name="Hesse C.N."/>
            <person name="Kosti I."/>
            <person name="LaButti K."/>
            <person name="Lindquist E.A."/>
            <person name="Lucas S."/>
            <person name="Salamov A.A."/>
            <person name="Bradshaw R.E."/>
            <person name="Ciuffetti L."/>
            <person name="Hamelin R.C."/>
            <person name="Kema G.H.J."/>
            <person name="Lawrence C."/>
            <person name="Scott J.A."/>
            <person name="Spatafora J.W."/>
            <person name="Turgeon B.G."/>
            <person name="de Wit P.J.G.M."/>
            <person name="Zhong S."/>
            <person name="Goodwin S.B."/>
            <person name="Grigoriev I.V."/>
        </authorList>
    </citation>
    <scope>NUCLEOTIDE SEQUENCE [LARGE SCALE GENOMIC DNA]</scope>
    <source>
        <strain evidence="1 2">UAMH 10762</strain>
    </source>
</reference>
<organism evidence="1 2">
    <name type="scientific">Baudoinia panamericana (strain UAMH 10762)</name>
    <name type="common">Angels' share fungus</name>
    <name type="synonym">Baudoinia compniacensis (strain UAMH 10762)</name>
    <dbReference type="NCBI Taxonomy" id="717646"/>
    <lineage>
        <taxon>Eukaryota</taxon>
        <taxon>Fungi</taxon>
        <taxon>Dikarya</taxon>
        <taxon>Ascomycota</taxon>
        <taxon>Pezizomycotina</taxon>
        <taxon>Dothideomycetes</taxon>
        <taxon>Dothideomycetidae</taxon>
        <taxon>Mycosphaerellales</taxon>
        <taxon>Teratosphaeriaceae</taxon>
        <taxon>Baudoinia</taxon>
    </lineage>
</organism>
<dbReference type="AlphaFoldDB" id="M2MYK2"/>
<dbReference type="RefSeq" id="XP_007676633.1">
    <property type="nucleotide sequence ID" value="XM_007678443.1"/>
</dbReference>